<dbReference type="InterPro" id="IPR043502">
    <property type="entry name" value="DNA/RNA_pol_sf"/>
</dbReference>
<keyword evidence="4" id="KW-0255">Endonuclease</keyword>
<reference evidence="10 11" key="1">
    <citation type="submission" date="2022-01" db="EMBL/GenBank/DDBJ databases">
        <title>A high-quality chromosome-level genome assembly of rohu carp, Labeo rohita.</title>
        <authorList>
            <person name="Arick M.A. II"/>
            <person name="Hsu C.-Y."/>
            <person name="Magbanua Z."/>
            <person name="Pechanova O."/>
            <person name="Grover C."/>
            <person name="Miller E."/>
            <person name="Thrash A."/>
            <person name="Ezzel L."/>
            <person name="Alam S."/>
            <person name="Benzie J."/>
            <person name="Hamilton M."/>
            <person name="Karsi A."/>
            <person name="Lawrence M.L."/>
            <person name="Peterson D.G."/>
        </authorList>
    </citation>
    <scope>NUCLEOTIDE SEQUENCE [LARGE SCALE GENOMIC DNA]</scope>
    <source>
        <strain evidence="11">BAU-BD-2019</strain>
        <tissue evidence="10">Blood</tissue>
    </source>
</reference>
<evidence type="ECO:0000256" key="8">
    <source>
        <dbReference type="SAM" id="MobiDB-lite"/>
    </source>
</evidence>
<keyword evidence="11" id="KW-1185">Reference proteome</keyword>
<dbReference type="InterPro" id="IPR041588">
    <property type="entry name" value="Integrase_H2C2"/>
</dbReference>
<dbReference type="SUPFAM" id="SSF53098">
    <property type="entry name" value="Ribonuclease H-like"/>
    <property type="match status" value="2"/>
</dbReference>
<evidence type="ECO:0000256" key="6">
    <source>
        <dbReference type="ARBA" id="ARBA00022918"/>
    </source>
</evidence>
<keyword evidence="2" id="KW-0548">Nucleotidyltransferase</keyword>
<proteinExistence type="predicted"/>
<comment type="caution">
    <text evidence="10">The sequence shown here is derived from an EMBL/GenBank/DDBJ whole genome shotgun (WGS) entry which is preliminary data.</text>
</comment>
<evidence type="ECO:0000259" key="9">
    <source>
        <dbReference type="PROSITE" id="PS50994"/>
    </source>
</evidence>
<evidence type="ECO:0000256" key="3">
    <source>
        <dbReference type="ARBA" id="ARBA00022722"/>
    </source>
</evidence>
<keyword evidence="5" id="KW-0378">Hydrolase</keyword>
<gene>
    <name evidence="10" type="ORF">H4Q32_030353</name>
</gene>
<dbReference type="Proteomes" id="UP000830375">
    <property type="component" value="Unassembled WGS sequence"/>
</dbReference>
<feature type="domain" description="Integrase catalytic" evidence="9">
    <location>
        <begin position="364"/>
        <end position="463"/>
    </location>
</feature>
<evidence type="ECO:0000256" key="1">
    <source>
        <dbReference type="ARBA" id="ARBA00022679"/>
    </source>
</evidence>
<accession>A0ABQ8M3Y4</accession>
<name>A0ABQ8M3Y4_LABRO</name>
<sequence length="1097" mass="121144">MEKLQSTLQQLTEKQVIAPVRESTECPLRVCLEGASHLRSGVIADGMIIAASTDEEHASTLQKGVKPDQDKVRAIVEMAAPENKNGLQRLLGMTRYLAQYIPDEVALTAPLRTLFRKAMMWQWHHEQDTAFQRLKEVITQAPEGAPLFYASRALSVSEPNYAQLEKELLAVVFATSKFSKYIYGKTIIVQSDLKPLEAIFTKPLCKAPARLQRMLLQLQRYDLHVKYTPGKDVLIADSLSHAVAIGQVHMDMEDLYSEVIYDIQAMDTLSADMLQCLKVATQQDNMLQAVIRVHNQGWPARKRHLDSNLHREVAQGIQRSKAQARKLMYRPGMIQDLEQMVGTCEACQRFQSKNQKEPLMSHDIPELPWIKIGADICELEGHSYLVLVYYMSKFPEVLHLPDKTAQTVIWKMKSGFARNGIPNEIVSDHVAFASQEMRMFAVEWGITLTNPSPGYPQSNDMAKIVKVDRQNSEACVEESLFEDHLSRRGVGFDHDAGMFVSCTDRVYPHCNRESEGRPITHCQAVPATAGSHGSCVQRDTFWPAVHETPIVVAQDQGVLPEGKPALHDQGHAAMPTCLEHVEETLVLGSGPGACRHVMLATDASLTGWGAVMDGHPARSLWSGHHLTWHINCLEMLAVFHALKHFLPDLRNRHVLVRTDNTPVVYYINHQGGLLAHQILVWSLDKLLSLRAVHVPGHLNLGADTLLRQGPRPGEWMLHPEVVKQIWRVFGQAQVDLFATQENVQCPRCSPGAGCHGTDVAKASSVRLSPDRSAPGSSRESAPGRGVPSSSSPILAGPSIVFGPDFSPRRLSLGDSRQERSPFTGTGFHSSPPVGAVEALGVASEGAHLLASGLSTEDPVNCPVGTVLEFLQDRLSAGLTHFSLKVYVAAIVAYHAPLGGLSVGKNPLVTRFLHGALRLRSPVQPRVPSWDLSVVLEALCRPPFECIEDISDRHLTIKTVLLLAFSSLKRFGDLQALSVAPSFLDFAPGLSKAFLYPRSGYVPKVLSSTPRPVILQAFFPPPFREPDQQKLNYPKSLDCGCCFFLHMSPLASLLLWGSRLTRPGVWLPPRPSLQASLCRISAMLRDGLHPLPSSGSMT</sequence>
<dbReference type="InterPro" id="IPR012337">
    <property type="entry name" value="RNaseH-like_sf"/>
</dbReference>
<protein>
    <recommendedName>
        <fullName evidence="7">Gypsy retrotransposon integrase-like protein 1</fullName>
    </recommendedName>
</protein>
<evidence type="ECO:0000256" key="2">
    <source>
        <dbReference type="ARBA" id="ARBA00022695"/>
    </source>
</evidence>
<evidence type="ECO:0000256" key="7">
    <source>
        <dbReference type="ARBA" id="ARBA00039658"/>
    </source>
</evidence>
<dbReference type="InterPro" id="IPR050951">
    <property type="entry name" value="Retrovirus_Pol_polyprotein"/>
</dbReference>
<keyword evidence="6" id="KW-0695">RNA-directed DNA polymerase</keyword>
<dbReference type="Gene3D" id="3.30.70.270">
    <property type="match status" value="1"/>
</dbReference>
<dbReference type="SUPFAM" id="SSF56672">
    <property type="entry name" value="DNA/RNA polymerases"/>
    <property type="match status" value="1"/>
</dbReference>
<dbReference type="Pfam" id="PF17917">
    <property type="entry name" value="RT_RNaseH"/>
    <property type="match status" value="2"/>
</dbReference>
<dbReference type="PANTHER" id="PTHR37984">
    <property type="entry name" value="PROTEIN CBG26694"/>
    <property type="match status" value="1"/>
</dbReference>
<evidence type="ECO:0000256" key="4">
    <source>
        <dbReference type="ARBA" id="ARBA00022759"/>
    </source>
</evidence>
<evidence type="ECO:0000313" key="10">
    <source>
        <dbReference type="EMBL" id="KAI2657345.1"/>
    </source>
</evidence>
<evidence type="ECO:0000313" key="11">
    <source>
        <dbReference type="Proteomes" id="UP000830375"/>
    </source>
</evidence>
<evidence type="ECO:0000256" key="5">
    <source>
        <dbReference type="ARBA" id="ARBA00022801"/>
    </source>
</evidence>
<keyword evidence="1" id="KW-0808">Transferase</keyword>
<dbReference type="Pfam" id="PF17921">
    <property type="entry name" value="Integrase_H2C2"/>
    <property type="match status" value="1"/>
</dbReference>
<dbReference type="InterPro" id="IPR036397">
    <property type="entry name" value="RNaseH_sf"/>
</dbReference>
<dbReference type="Gene3D" id="3.30.420.10">
    <property type="entry name" value="Ribonuclease H-like superfamily/Ribonuclease H"/>
    <property type="match status" value="2"/>
</dbReference>
<feature type="region of interest" description="Disordered" evidence="8">
    <location>
        <begin position="763"/>
        <end position="798"/>
    </location>
</feature>
<dbReference type="EMBL" id="JACTAM010000014">
    <property type="protein sequence ID" value="KAI2657345.1"/>
    <property type="molecule type" value="Genomic_DNA"/>
</dbReference>
<keyword evidence="3" id="KW-0540">Nuclease</keyword>
<dbReference type="InterPro" id="IPR041373">
    <property type="entry name" value="RT_RNaseH"/>
</dbReference>
<dbReference type="PANTHER" id="PTHR37984:SF7">
    <property type="entry name" value="INTEGRASE CATALYTIC DOMAIN-CONTAINING PROTEIN"/>
    <property type="match status" value="1"/>
</dbReference>
<dbReference type="InterPro" id="IPR001584">
    <property type="entry name" value="Integrase_cat-core"/>
</dbReference>
<dbReference type="CDD" id="cd09275">
    <property type="entry name" value="RNase_HI_RT_DIRS1"/>
    <property type="match status" value="1"/>
</dbReference>
<organism evidence="10 11">
    <name type="scientific">Labeo rohita</name>
    <name type="common">Indian major carp</name>
    <name type="synonym">Cyprinus rohita</name>
    <dbReference type="NCBI Taxonomy" id="84645"/>
    <lineage>
        <taxon>Eukaryota</taxon>
        <taxon>Metazoa</taxon>
        <taxon>Chordata</taxon>
        <taxon>Craniata</taxon>
        <taxon>Vertebrata</taxon>
        <taxon>Euteleostomi</taxon>
        <taxon>Actinopterygii</taxon>
        <taxon>Neopterygii</taxon>
        <taxon>Teleostei</taxon>
        <taxon>Ostariophysi</taxon>
        <taxon>Cypriniformes</taxon>
        <taxon>Cyprinidae</taxon>
        <taxon>Labeoninae</taxon>
        <taxon>Labeonini</taxon>
        <taxon>Labeo</taxon>
    </lineage>
</organism>
<dbReference type="InterPro" id="IPR043128">
    <property type="entry name" value="Rev_trsase/Diguanyl_cyclase"/>
</dbReference>
<dbReference type="PROSITE" id="PS50994">
    <property type="entry name" value="INTEGRASE"/>
    <property type="match status" value="1"/>
</dbReference>
<dbReference type="CDD" id="cd09274">
    <property type="entry name" value="RNase_HI_RT_Ty3"/>
    <property type="match status" value="1"/>
</dbReference>